<dbReference type="InParanoid" id="A2DLQ4"/>
<reference evidence="1" key="1">
    <citation type="submission" date="2006-10" db="EMBL/GenBank/DDBJ databases">
        <authorList>
            <person name="Amadeo P."/>
            <person name="Zhao Q."/>
            <person name="Wortman J."/>
            <person name="Fraser-Liggett C."/>
            <person name="Carlton J."/>
        </authorList>
    </citation>
    <scope>NUCLEOTIDE SEQUENCE</scope>
    <source>
        <strain evidence="1">G3</strain>
    </source>
</reference>
<accession>A2DLQ4</accession>
<name>A2DLQ4_TRIV3</name>
<protein>
    <submittedName>
        <fullName evidence="1">Uncharacterized protein</fullName>
    </submittedName>
</protein>
<sequence>MSSSEIWNRVNNIISSSYCKSLTTNEAETLLEIQELKNEETKISTAETVLKLDLIDAYTQRVKKIKKLEKFLDLADELKDNKKLRSDIRDILLTGNEKFTLSSKRTVVPN</sequence>
<dbReference type="RefSeq" id="XP_001579673.1">
    <property type="nucleotide sequence ID" value="XM_001579623.1"/>
</dbReference>
<evidence type="ECO:0000313" key="2">
    <source>
        <dbReference type="Proteomes" id="UP000001542"/>
    </source>
</evidence>
<dbReference type="EMBL" id="DS113216">
    <property type="protein sequence ID" value="EAY18687.1"/>
    <property type="molecule type" value="Genomic_DNA"/>
</dbReference>
<proteinExistence type="predicted"/>
<keyword evidence="2" id="KW-1185">Reference proteome</keyword>
<gene>
    <name evidence="1" type="ORF">TVAG_062920</name>
</gene>
<dbReference type="VEuPathDB" id="TrichDB:TVAGG3_0581070"/>
<reference evidence="1" key="2">
    <citation type="journal article" date="2007" name="Science">
        <title>Draft genome sequence of the sexually transmitted pathogen Trichomonas vaginalis.</title>
        <authorList>
            <person name="Carlton J.M."/>
            <person name="Hirt R.P."/>
            <person name="Silva J.C."/>
            <person name="Delcher A.L."/>
            <person name="Schatz M."/>
            <person name="Zhao Q."/>
            <person name="Wortman J.R."/>
            <person name="Bidwell S.L."/>
            <person name="Alsmark U.C.M."/>
            <person name="Besteiro S."/>
            <person name="Sicheritz-Ponten T."/>
            <person name="Noel C.J."/>
            <person name="Dacks J.B."/>
            <person name="Foster P.G."/>
            <person name="Simillion C."/>
            <person name="Van de Peer Y."/>
            <person name="Miranda-Saavedra D."/>
            <person name="Barton G.J."/>
            <person name="Westrop G.D."/>
            <person name="Mueller S."/>
            <person name="Dessi D."/>
            <person name="Fiori P.L."/>
            <person name="Ren Q."/>
            <person name="Paulsen I."/>
            <person name="Zhang H."/>
            <person name="Bastida-Corcuera F.D."/>
            <person name="Simoes-Barbosa A."/>
            <person name="Brown M.T."/>
            <person name="Hayes R.D."/>
            <person name="Mukherjee M."/>
            <person name="Okumura C.Y."/>
            <person name="Schneider R."/>
            <person name="Smith A.J."/>
            <person name="Vanacova S."/>
            <person name="Villalvazo M."/>
            <person name="Haas B.J."/>
            <person name="Pertea M."/>
            <person name="Feldblyum T.V."/>
            <person name="Utterback T.R."/>
            <person name="Shu C.L."/>
            <person name="Osoegawa K."/>
            <person name="de Jong P.J."/>
            <person name="Hrdy I."/>
            <person name="Horvathova L."/>
            <person name="Zubacova Z."/>
            <person name="Dolezal P."/>
            <person name="Malik S.B."/>
            <person name="Logsdon J.M. Jr."/>
            <person name="Henze K."/>
            <person name="Gupta A."/>
            <person name="Wang C.C."/>
            <person name="Dunne R.L."/>
            <person name="Upcroft J.A."/>
            <person name="Upcroft P."/>
            <person name="White O."/>
            <person name="Salzberg S.L."/>
            <person name="Tang P."/>
            <person name="Chiu C.-H."/>
            <person name="Lee Y.-S."/>
            <person name="Embley T.M."/>
            <person name="Coombs G.H."/>
            <person name="Mottram J.C."/>
            <person name="Tachezy J."/>
            <person name="Fraser-Liggett C.M."/>
            <person name="Johnson P.J."/>
        </authorList>
    </citation>
    <scope>NUCLEOTIDE SEQUENCE [LARGE SCALE GENOMIC DNA]</scope>
    <source>
        <strain evidence="1">G3</strain>
    </source>
</reference>
<dbReference type="VEuPathDB" id="TrichDB:TVAG_062920"/>
<dbReference type="KEGG" id="tva:5464201"/>
<dbReference type="Proteomes" id="UP000001542">
    <property type="component" value="Unassembled WGS sequence"/>
</dbReference>
<organism evidence="1 2">
    <name type="scientific">Trichomonas vaginalis (strain ATCC PRA-98 / G3)</name>
    <dbReference type="NCBI Taxonomy" id="412133"/>
    <lineage>
        <taxon>Eukaryota</taxon>
        <taxon>Metamonada</taxon>
        <taxon>Parabasalia</taxon>
        <taxon>Trichomonadida</taxon>
        <taxon>Trichomonadidae</taxon>
        <taxon>Trichomonas</taxon>
    </lineage>
</organism>
<evidence type="ECO:0000313" key="1">
    <source>
        <dbReference type="EMBL" id="EAY18687.1"/>
    </source>
</evidence>
<dbReference type="AlphaFoldDB" id="A2DLQ4"/>